<dbReference type="STRING" id="1038014.SAMN04487910_1416"/>
<dbReference type="AlphaFoldDB" id="A0A1H7KU79"/>
<feature type="transmembrane region" description="Helical" evidence="6">
    <location>
        <begin position="15"/>
        <end position="32"/>
    </location>
</feature>
<keyword evidence="9" id="KW-1185">Reference proteome</keyword>
<reference evidence="8 9" key="1">
    <citation type="submission" date="2016-10" db="EMBL/GenBank/DDBJ databases">
        <authorList>
            <person name="de Groot N.N."/>
        </authorList>
    </citation>
    <scope>NUCLEOTIDE SEQUENCE [LARGE SCALE GENOMIC DNA]</scope>
    <source>
        <strain evidence="8 9">DSM 25232</strain>
    </source>
</reference>
<feature type="transmembrane region" description="Helical" evidence="6">
    <location>
        <begin position="156"/>
        <end position="175"/>
    </location>
</feature>
<dbReference type="PANTHER" id="PTHR32322:SF2">
    <property type="entry name" value="EAMA DOMAIN-CONTAINING PROTEIN"/>
    <property type="match status" value="1"/>
</dbReference>
<feature type="transmembrane region" description="Helical" evidence="6">
    <location>
        <begin position="130"/>
        <end position="150"/>
    </location>
</feature>
<sequence>MQLIKLSMQNSKLKWIYLAILSLVWGSSFILIKKSLIGLTPMQLGALRTLFAAFFLFLIGFRSMRTIKRNEWKWIVISGFLGTFIPAFLFAFAETEIDSGIASVLNSTTPLVTLILGVLLFSIRFNRNQLIGVIVGLIGCLALIWEGASVNPNQNYWYAVLVLCASVCYAMNVNIIKRYMQKISPMAIANGNFIVLVIPSIVVLYYSEFFDNKVINNPEVHTSLMYISILAVVGTGIAKVLFNKLVQMSSPVFATSVTYTIPIVALMWGLLDGEEFSFYQVIATGIIILGVYIANRKKERPIH</sequence>
<evidence type="ECO:0000256" key="6">
    <source>
        <dbReference type="SAM" id="Phobius"/>
    </source>
</evidence>
<name>A0A1H7KU79_AQUAM</name>
<organism evidence="8 9">
    <name type="scientific">Aquimarina amphilecti</name>
    <dbReference type="NCBI Taxonomy" id="1038014"/>
    <lineage>
        <taxon>Bacteria</taxon>
        <taxon>Pseudomonadati</taxon>
        <taxon>Bacteroidota</taxon>
        <taxon>Flavobacteriia</taxon>
        <taxon>Flavobacteriales</taxon>
        <taxon>Flavobacteriaceae</taxon>
        <taxon>Aquimarina</taxon>
    </lineage>
</organism>
<keyword evidence="3 6" id="KW-0812">Transmembrane</keyword>
<feature type="domain" description="EamA" evidence="7">
    <location>
        <begin position="157"/>
        <end position="295"/>
    </location>
</feature>
<dbReference type="InterPro" id="IPR050638">
    <property type="entry name" value="AA-Vitamin_Transporters"/>
</dbReference>
<dbReference type="InterPro" id="IPR037185">
    <property type="entry name" value="EmrE-like"/>
</dbReference>
<feature type="transmembrane region" description="Helical" evidence="6">
    <location>
        <begin position="277"/>
        <end position="294"/>
    </location>
</feature>
<gene>
    <name evidence="8" type="ORF">SAMN04487910_1416</name>
</gene>
<feature type="transmembrane region" description="Helical" evidence="6">
    <location>
        <begin position="44"/>
        <end position="62"/>
    </location>
</feature>
<comment type="similarity">
    <text evidence="2">Belongs to the EamA transporter family.</text>
</comment>
<dbReference type="SUPFAM" id="SSF103481">
    <property type="entry name" value="Multidrug resistance efflux transporter EmrE"/>
    <property type="match status" value="2"/>
</dbReference>
<proteinExistence type="inferred from homology"/>
<evidence type="ECO:0000313" key="8">
    <source>
        <dbReference type="EMBL" id="SEK89625.1"/>
    </source>
</evidence>
<evidence type="ECO:0000256" key="4">
    <source>
        <dbReference type="ARBA" id="ARBA00022989"/>
    </source>
</evidence>
<evidence type="ECO:0000256" key="1">
    <source>
        <dbReference type="ARBA" id="ARBA00004141"/>
    </source>
</evidence>
<evidence type="ECO:0000256" key="5">
    <source>
        <dbReference type="ARBA" id="ARBA00023136"/>
    </source>
</evidence>
<feature type="transmembrane region" description="Helical" evidence="6">
    <location>
        <begin position="251"/>
        <end position="271"/>
    </location>
</feature>
<dbReference type="InterPro" id="IPR000620">
    <property type="entry name" value="EamA_dom"/>
</dbReference>
<keyword evidence="5 6" id="KW-0472">Membrane</keyword>
<feature type="transmembrane region" description="Helical" evidence="6">
    <location>
        <begin position="187"/>
        <end position="207"/>
    </location>
</feature>
<evidence type="ECO:0000256" key="2">
    <source>
        <dbReference type="ARBA" id="ARBA00007362"/>
    </source>
</evidence>
<dbReference type="Pfam" id="PF00892">
    <property type="entry name" value="EamA"/>
    <property type="match status" value="2"/>
</dbReference>
<accession>A0A1H7KU79</accession>
<evidence type="ECO:0000313" key="9">
    <source>
        <dbReference type="Proteomes" id="UP000198521"/>
    </source>
</evidence>
<evidence type="ECO:0000256" key="3">
    <source>
        <dbReference type="ARBA" id="ARBA00022692"/>
    </source>
</evidence>
<protein>
    <submittedName>
        <fullName evidence="8">Permease of the drug/metabolite transporter (DMT) superfamily</fullName>
    </submittedName>
</protein>
<feature type="domain" description="EamA" evidence="7">
    <location>
        <begin position="15"/>
        <end position="144"/>
    </location>
</feature>
<comment type="subcellular location">
    <subcellularLocation>
        <location evidence="1">Membrane</location>
        <topology evidence="1">Multi-pass membrane protein</topology>
    </subcellularLocation>
</comment>
<keyword evidence="4 6" id="KW-1133">Transmembrane helix</keyword>
<evidence type="ECO:0000259" key="7">
    <source>
        <dbReference type="Pfam" id="PF00892"/>
    </source>
</evidence>
<dbReference type="Proteomes" id="UP000198521">
    <property type="component" value="Unassembled WGS sequence"/>
</dbReference>
<dbReference type="GO" id="GO:0016020">
    <property type="term" value="C:membrane"/>
    <property type="evidence" value="ECO:0007669"/>
    <property type="project" value="UniProtKB-SubCell"/>
</dbReference>
<feature type="transmembrane region" description="Helical" evidence="6">
    <location>
        <begin position="99"/>
        <end position="123"/>
    </location>
</feature>
<feature type="transmembrane region" description="Helical" evidence="6">
    <location>
        <begin position="74"/>
        <end position="93"/>
    </location>
</feature>
<feature type="transmembrane region" description="Helical" evidence="6">
    <location>
        <begin position="223"/>
        <end position="242"/>
    </location>
</feature>
<dbReference type="EMBL" id="FOAB01000002">
    <property type="protein sequence ID" value="SEK89625.1"/>
    <property type="molecule type" value="Genomic_DNA"/>
</dbReference>
<dbReference type="PANTHER" id="PTHR32322">
    <property type="entry name" value="INNER MEMBRANE TRANSPORTER"/>
    <property type="match status" value="1"/>
</dbReference>